<dbReference type="KEGG" id="smiz:4412673_00331"/>
<dbReference type="RefSeq" id="WP_093101159.1">
    <property type="nucleotide sequence ID" value="NZ_FNGK01000011.1"/>
</dbReference>
<feature type="compositionally biased region" description="Basic and acidic residues" evidence="1">
    <location>
        <begin position="1"/>
        <end position="14"/>
    </location>
</feature>
<accession>A0AAJ4X9J3</accession>
<sequence>MKDEIKPSRNEQTEKTNYQNWMKTPIGRKGTLTKESVKRYRVTISFIEVTDEERKIKRGIIEDIMKNL</sequence>
<name>A0AAJ4X9J3_9SPHI</name>
<proteinExistence type="predicted"/>
<organism evidence="2 3">
    <name type="scientific">Sphingobacterium mizutaii</name>
    <dbReference type="NCBI Taxonomy" id="1010"/>
    <lineage>
        <taxon>Bacteria</taxon>
        <taxon>Pseudomonadati</taxon>
        <taxon>Bacteroidota</taxon>
        <taxon>Sphingobacteriia</taxon>
        <taxon>Sphingobacteriales</taxon>
        <taxon>Sphingobacteriaceae</taxon>
        <taxon>Sphingobacterium</taxon>
    </lineage>
</organism>
<feature type="region of interest" description="Disordered" evidence="1">
    <location>
        <begin position="1"/>
        <end position="22"/>
    </location>
</feature>
<gene>
    <name evidence="2" type="ORF">SAMEA4412673_00331</name>
</gene>
<protein>
    <submittedName>
        <fullName evidence="2">Uncharacterized protein</fullName>
    </submittedName>
</protein>
<dbReference type="AlphaFoldDB" id="A0AAJ4X9J3"/>
<evidence type="ECO:0000313" key="3">
    <source>
        <dbReference type="Proteomes" id="UP000215355"/>
    </source>
</evidence>
<evidence type="ECO:0000256" key="1">
    <source>
        <dbReference type="SAM" id="MobiDB-lite"/>
    </source>
</evidence>
<reference evidence="2 3" key="1">
    <citation type="submission" date="2017-06" db="EMBL/GenBank/DDBJ databases">
        <authorList>
            <consortium name="Pathogen Informatics"/>
        </authorList>
    </citation>
    <scope>NUCLEOTIDE SEQUENCE [LARGE SCALE GENOMIC DNA]</scope>
    <source>
        <strain evidence="2 3">NCTC12149</strain>
    </source>
</reference>
<dbReference type="Proteomes" id="UP000215355">
    <property type="component" value="Chromosome 1"/>
</dbReference>
<evidence type="ECO:0000313" key="2">
    <source>
        <dbReference type="EMBL" id="SNV38480.1"/>
    </source>
</evidence>
<dbReference type="EMBL" id="LT906468">
    <property type="protein sequence ID" value="SNV38480.1"/>
    <property type="molecule type" value="Genomic_DNA"/>
</dbReference>